<evidence type="ECO:0000256" key="2">
    <source>
        <dbReference type="SAM" id="MobiDB-lite"/>
    </source>
</evidence>
<evidence type="ECO:0000313" key="4">
    <source>
        <dbReference type="EMBL" id="KAF4658107.1"/>
    </source>
</evidence>
<name>A0A7J6LFQ2_PERCH</name>
<evidence type="ECO:0000256" key="1">
    <source>
        <dbReference type="SAM" id="Coils"/>
    </source>
</evidence>
<organism evidence="4 5">
    <name type="scientific">Perkinsus chesapeaki</name>
    <name type="common">Clam parasite</name>
    <name type="synonym">Perkinsus andrewsi</name>
    <dbReference type="NCBI Taxonomy" id="330153"/>
    <lineage>
        <taxon>Eukaryota</taxon>
        <taxon>Sar</taxon>
        <taxon>Alveolata</taxon>
        <taxon>Perkinsozoa</taxon>
        <taxon>Perkinsea</taxon>
        <taxon>Perkinsida</taxon>
        <taxon>Perkinsidae</taxon>
        <taxon>Perkinsus</taxon>
    </lineage>
</organism>
<dbReference type="Pfam" id="PF01590">
    <property type="entry name" value="GAF"/>
    <property type="match status" value="1"/>
</dbReference>
<feature type="coiled-coil region" evidence="1">
    <location>
        <begin position="74"/>
        <end position="122"/>
    </location>
</feature>
<feature type="region of interest" description="Disordered" evidence="2">
    <location>
        <begin position="725"/>
        <end position="744"/>
    </location>
</feature>
<sequence>MSTAALPGIDDLSEKLYLDSQKFVSNEGLQKLEARVFRYIQKDNDLSYRFTQTMQAFRALLERDRRTGDNRQQLSRLATENEALRKRNAGLTDKVKVLRATKESAEATNEILTNELVTLKKKAIEKDKRVDALQATADLLIDSLERWESTSVGPPGSEGITVSLRHMRRQLARHLHQQLQDEQDRQQFDLEYELVLAKNKALVKEIALANTNTGTHTMTPDDLFSEALSKVKAARRVAYRQNEFMAPSRDDGDEFSGDEGSMSGTPNDLSHVAIEAAGDADNSEMAFLEFEPIYTEAITEPHRRFLERIFAARGEYLYEHLYCSGIPEDQHTLALKLVAKEMFGWAMRATRLTRLVQQQDRITKINRLDEVFSNLLCEICSCLECDRATLWIVDTVRRILWARVPTGSNNIDQTTTLITLEVPIPSGEFGEKVGIVASAYASKEVINIPDAYADPRFNRQADLTTGYRTRTILAVPVVQNDEVVAVIQGINKKTAKFFDDDDQFLLKMWGSVASAIVIRNERLTSSAWRLHRMALLAKFTQECSESSRGVQDIIFHFEKCMRALFGASASRVHLVYGDYTSRLAIDVVNNSYALIESQGFQGLVGEVARSRMAHAASSSGDGSICDPKFDATVRRRAKQALLSIMGNGQQAKTLAFSCPVENGYKTGRLPLTGNTALPDEVTNYFPRKYQCSPAFAKIGELVGIDKSSNTFDAIKEICDEFITGSGNDGGSPAPSTEAPRQPSGTWAADVRLESNAGGQEMCTLRRRGGQMNGRVIRLQNYGKKRYRYVCSSGAGQSNLIRGEGFVKDLPEAASDESAGCEARFAALAGNAGGDTDNTIDHICNNVFKVSSKSTNLPYKGEPAFDTFITSMETKGDKTVCKFMDMSSQPGWIRVEWESFGSDADEVTTVYFAPYHFSTYRSHTPNREYSRPMKHLYDMLRGEWVNDDNAWKSWPVGEFFNKHFCFEAWLEVDLPLSETVPGKTGVDYIMQKYFPH</sequence>
<comment type="caution">
    <text evidence="4">The sequence shown here is derived from an EMBL/GenBank/DDBJ whole genome shotgun (WGS) entry which is preliminary data.</text>
</comment>
<dbReference type="Proteomes" id="UP000591131">
    <property type="component" value="Unassembled WGS sequence"/>
</dbReference>
<dbReference type="EMBL" id="JAAPAO010000509">
    <property type="protein sequence ID" value="KAF4658107.1"/>
    <property type="molecule type" value="Genomic_DNA"/>
</dbReference>
<dbReference type="SUPFAM" id="SSF55781">
    <property type="entry name" value="GAF domain-like"/>
    <property type="match status" value="1"/>
</dbReference>
<reference evidence="4 5" key="1">
    <citation type="submission" date="2020-04" db="EMBL/GenBank/DDBJ databases">
        <title>Perkinsus chesapeaki whole genome sequence.</title>
        <authorList>
            <person name="Bogema D.R."/>
        </authorList>
    </citation>
    <scope>NUCLEOTIDE SEQUENCE [LARGE SCALE GENOMIC DNA]</scope>
    <source>
        <strain evidence="4">ATCC PRA-425</strain>
    </source>
</reference>
<gene>
    <name evidence="4" type="ORF">FOL47_008154</name>
</gene>
<dbReference type="InterPro" id="IPR003018">
    <property type="entry name" value="GAF"/>
</dbReference>
<dbReference type="AlphaFoldDB" id="A0A7J6LFQ2"/>
<dbReference type="Gene3D" id="3.30.450.40">
    <property type="match status" value="1"/>
</dbReference>
<proteinExistence type="predicted"/>
<feature type="domain" description="GAF" evidence="3">
    <location>
        <begin position="367"/>
        <end position="527"/>
    </location>
</feature>
<keyword evidence="1" id="KW-0175">Coiled coil</keyword>
<evidence type="ECO:0000259" key="3">
    <source>
        <dbReference type="SMART" id="SM00065"/>
    </source>
</evidence>
<protein>
    <recommendedName>
        <fullName evidence="3">GAF domain-containing protein</fullName>
    </recommendedName>
</protein>
<dbReference type="InterPro" id="IPR029016">
    <property type="entry name" value="GAF-like_dom_sf"/>
</dbReference>
<evidence type="ECO:0000313" key="5">
    <source>
        <dbReference type="Proteomes" id="UP000591131"/>
    </source>
</evidence>
<accession>A0A7J6LFQ2</accession>
<feature type="region of interest" description="Disordered" evidence="2">
    <location>
        <begin position="246"/>
        <end position="268"/>
    </location>
</feature>
<dbReference type="OrthoDB" id="74705at2759"/>
<dbReference type="SMART" id="SM00065">
    <property type="entry name" value="GAF"/>
    <property type="match status" value="1"/>
</dbReference>
<keyword evidence="5" id="KW-1185">Reference proteome</keyword>